<evidence type="ECO:0000259" key="2">
    <source>
        <dbReference type="PROSITE" id="PS50937"/>
    </source>
</evidence>
<dbReference type="OrthoDB" id="9810140at2"/>
<comment type="caution">
    <text evidence="3">The sequence shown here is derived from an EMBL/GenBank/DDBJ whole genome shotgun (WGS) entry which is preliminary data.</text>
</comment>
<gene>
    <name evidence="3" type="ORF">GCM10010989_00880</name>
</gene>
<dbReference type="InterPro" id="IPR047057">
    <property type="entry name" value="MerR_fam"/>
</dbReference>
<dbReference type="Pfam" id="PF13411">
    <property type="entry name" value="MerR_1"/>
    <property type="match status" value="1"/>
</dbReference>
<accession>A0A916Y4S1</accession>
<dbReference type="GO" id="GO:0003677">
    <property type="term" value="F:DNA binding"/>
    <property type="evidence" value="ECO:0007669"/>
    <property type="project" value="UniProtKB-KW"/>
</dbReference>
<reference evidence="3 4" key="1">
    <citation type="journal article" date="2014" name="Int. J. Syst. Evol. Microbiol.">
        <title>Complete genome sequence of Corynebacterium casei LMG S-19264T (=DSM 44701T), isolated from a smear-ripened cheese.</title>
        <authorList>
            <consortium name="US DOE Joint Genome Institute (JGI-PGF)"/>
            <person name="Walter F."/>
            <person name="Albersmeier A."/>
            <person name="Kalinowski J."/>
            <person name="Ruckert C."/>
        </authorList>
    </citation>
    <scope>NUCLEOTIDE SEQUENCE [LARGE SCALE GENOMIC DNA]</scope>
    <source>
        <strain evidence="3 4">CGMCC 1.15358</strain>
    </source>
</reference>
<dbReference type="AlphaFoldDB" id="A0A916Y4S1"/>
<dbReference type="InterPro" id="IPR000551">
    <property type="entry name" value="MerR-type_HTH_dom"/>
</dbReference>
<dbReference type="Gene3D" id="1.10.1660.10">
    <property type="match status" value="1"/>
</dbReference>
<dbReference type="PROSITE" id="PS50937">
    <property type="entry name" value="HTH_MERR_2"/>
    <property type="match status" value="1"/>
</dbReference>
<keyword evidence="4" id="KW-1185">Reference proteome</keyword>
<organism evidence="3 4">
    <name type="scientific">Croceicoccus pelagius</name>
    <dbReference type="NCBI Taxonomy" id="1703341"/>
    <lineage>
        <taxon>Bacteria</taxon>
        <taxon>Pseudomonadati</taxon>
        <taxon>Pseudomonadota</taxon>
        <taxon>Alphaproteobacteria</taxon>
        <taxon>Sphingomonadales</taxon>
        <taxon>Erythrobacteraceae</taxon>
        <taxon>Croceicoccus</taxon>
    </lineage>
</organism>
<feature type="domain" description="HTH merR-type" evidence="2">
    <location>
        <begin position="23"/>
        <end position="91"/>
    </location>
</feature>
<dbReference type="InterPro" id="IPR009061">
    <property type="entry name" value="DNA-bd_dom_put_sf"/>
</dbReference>
<evidence type="ECO:0000313" key="4">
    <source>
        <dbReference type="Proteomes" id="UP000598997"/>
    </source>
</evidence>
<dbReference type="SMART" id="SM00422">
    <property type="entry name" value="HTH_MERR"/>
    <property type="match status" value="1"/>
</dbReference>
<protein>
    <recommendedName>
        <fullName evidence="2">HTH merR-type domain-containing protein</fullName>
    </recommendedName>
</protein>
<sequence length="164" mass="18176">MSDGTPTQDSFFEDGKDPQAFRTIGEVSAALDIKPHVLRYWEEQFPMLRPVKRSGGRRYYRPGDVELLQKIDRLLNQDGYTIRGAVKAIEDEGKAPPKLAAAPAPSAEMVEKLRGAVRTLEESTSETASVTSELEPAQSRTEDVLLHARLRSIREKLAAALLQG</sequence>
<name>A0A916Y4S1_9SPHN</name>
<evidence type="ECO:0000256" key="1">
    <source>
        <dbReference type="ARBA" id="ARBA00023125"/>
    </source>
</evidence>
<dbReference type="CDD" id="cd04765">
    <property type="entry name" value="HTH_MlrA-like_sg2"/>
    <property type="match status" value="1"/>
</dbReference>
<dbReference type="RefSeq" id="WP_066765907.1">
    <property type="nucleotide sequence ID" value="NZ_BMIO01000001.1"/>
</dbReference>
<dbReference type="Proteomes" id="UP000598997">
    <property type="component" value="Unassembled WGS sequence"/>
</dbReference>
<evidence type="ECO:0000313" key="3">
    <source>
        <dbReference type="EMBL" id="GGD30585.1"/>
    </source>
</evidence>
<proteinExistence type="predicted"/>
<dbReference type="PANTHER" id="PTHR30204">
    <property type="entry name" value="REDOX-CYCLING DRUG-SENSING TRANSCRIPTIONAL ACTIVATOR SOXR"/>
    <property type="match status" value="1"/>
</dbReference>
<dbReference type="GO" id="GO:0003700">
    <property type="term" value="F:DNA-binding transcription factor activity"/>
    <property type="evidence" value="ECO:0007669"/>
    <property type="project" value="InterPro"/>
</dbReference>
<keyword evidence="1" id="KW-0238">DNA-binding</keyword>
<dbReference type="SUPFAM" id="SSF46955">
    <property type="entry name" value="Putative DNA-binding domain"/>
    <property type="match status" value="1"/>
</dbReference>
<dbReference type="EMBL" id="BMIO01000001">
    <property type="protein sequence ID" value="GGD30585.1"/>
    <property type="molecule type" value="Genomic_DNA"/>
</dbReference>
<dbReference type="PANTHER" id="PTHR30204:SF15">
    <property type="entry name" value="BLL5018 PROTEIN"/>
    <property type="match status" value="1"/>
</dbReference>